<keyword evidence="1" id="KW-0175">Coiled coil</keyword>
<protein>
    <submittedName>
        <fullName evidence="2">Uncharacterized protein</fullName>
    </submittedName>
</protein>
<reference evidence="2 3" key="1">
    <citation type="submission" date="2020-07" db="EMBL/GenBank/DDBJ databases">
        <title>Complete genome and description of Chryseobacterium manosquense strain Marseille-Q2069 sp. nov.</title>
        <authorList>
            <person name="Boxberger M."/>
        </authorList>
    </citation>
    <scope>NUCLEOTIDE SEQUENCE [LARGE SCALE GENOMIC DNA]</scope>
    <source>
        <strain evidence="2 3">Marseille-Q2069</strain>
    </source>
</reference>
<evidence type="ECO:0000256" key="1">
    <source>
        <dbReference type="SAM" id="Coils"/>
    </source>
</evidence>
<dbReference type="AlphaFoldDB" id="A0A7H1DT38"/>
<name>A0A7H1DT38_9FLAO</name>
<evidence type="ECO:0000313" key="3">
    <source>
        <dbReference type="Proteomes" id="UP000516438"/>
    </source>
</evidence>
<organism evidence="2 3">
    <name type="scientific">Chryseobacterium manosquense</name>
    <dbReference type="NCBI Taxonomy" id="2754694"/>
    <lineage>
        <taxon>Bacteria</taxon>
        <taxon>Pseudomonadati</taxon>
        <taxon>Bacteroidota</taxon>
        <taxon>Flavobacteriia</taxon>
        <taxon>Flavobacteriales</taxon>
        <taxon>Weeksellaceae</taxon>
        <taxon>Chryseobacterium group</taxon>
        <taxon>Chryseobacterium</taxon>
    </lineage>
</organism>
<dbReference type="Proteomes" id="UP000516438">
    <property type="component" value="Chromosome"/>
</dbReference>
<evidence type="ECO:0000313" key="2">
    <source>
        <dbReference type="EMBL" id="QNS40146.1"/>
    </source>
</evidence>
<keyword evidence="3" id="KW-1185">Reference proteome</keyword>
<dbReference type="EMBL" id="CP060203">
    <property type="protein sequence ID" value="QNS40146.1"/>
    <property type="molecule type" value="Genomic_DNA"/>
</dbReference>
<gene>
    <name evidence="2" type="ORF">H0S70_06955</name>
</gene>
<dbReference type="RefSeq" id="WP_188320271.1">
    <property type="nucleotide sequence ID" value="NZ_CP060203.1"/>
</dbReference>
<proteinExistence type="predicted"/>
<feature type="coiled-coil region" evidence="1">
    <location>
        <begin position="69"/>
        <end position="104"/>
    </location>
</feature>
<dbReference type="KEGG" id="cmaq:H0S70_06955"/>
<sequence>MKKQIAEVQKYFIDKITACQFNVTEIKDTNDGWFTLNVEIDGFTFNFSVKPKSQLCTDTFGFMDIKIPNDRLQNLINLIEAHKEKIKSEKIEKLKSELSELEKELS</sequence>
<accession>A0A7H1DT38</accession>